<dbReference type="PANTHER" id="PTHR21716">
    <property type="entry name" value="TRANSMEMBRANE PROTEIN"/>
    <property type="match status" value="1"/>
</dbReference>
<comment type="similarity">
    <text evidence="2">Belongs to the autoinducer-2 exporter (AI-2E) (TC 2.A.86) family.</text>
</comment>
<feature type="transmembrane region" description="Helical" evidence="8">
    <location>
        <begin position="6"/>
        <end position="33"/>
    </location>
</feature>
<dbReference type="InterPro" id="IPR002549">
    <property type="entry name" value="AI-2E-like"/>
</dbReference>
<keyword evidence="5 8" id="KW-0812">Transmembrane</keyword>
<evidence type="ECO:0000256" key="4">
    <source>
        <dbReference type="ARBA" id="ARBA00022475"/>
    </source>
</evidence>
<dbReference type="Proteomes" id="UP001326613">
    <property type="component" value="Chromosome"/>
</dbReference>
<feature type="transmembrane region" description="Helical" evidence="8">
    <location>
        <begin position="141"/>
        <end position="166"/>
    </location>
</feature>
<protein>
    <submittedName>
        <fullName evidence="9">AI-2E family transporter</fullName>
    </submittedName>
</protein>
<evidence type="ECO:0000313" key="10">
    <source>
        <dbReference type="Proteomes" id="UP001326613"/>
    </source>
</evidence>
<feature type="transmembrane region" description="Helical" evidence="8">
    <location>
        <begin position="207"/>
        <end position="226"/>
    </location>
</feature>
<evidence type="ECO:0000313" key="9">
    <source>
        <dbReference type="EMBL" id="WPY01155.1"/>
    </source>
</evidence>
<evidence type="ECO:0000256" key="6">
    <source>
        <dbReference type="ARBA" id="ARBA00022989"/>
    </source>
</evidence>
<reference evidence="9 10" key="1">
    <citation type="submission" date="2022-10" db="EMBL/GenBank/DDBJ databases">
        <title>Host association and intracellularity evolved multiple times independently in the Rickettsiales.</title>
        <authorList>
            <person name="Castelli M."/>
            <person name="Nardi T."/>
            <person name="Gammuto L."/>
            <person name="Bellinzona G."/>
            <person name="Sabaneyeva E."/>
            <person name="Potekhin A."/>
            <person name="Serra V."/>
            <person name="Petroni G."/>
            <person name="Sassera D."/>
        </authorList>
    </citation>
    <scope>NUCLEOTIDE SEQUENCE [LARGE SCALE GENOMIC DNA]</scope>
    <source>
        <strain evidence="9 10">Kr 154-4</strain>
    </source>
</reference>
<keyword evidence="4" id="KW-1003">Cell membrane</keyword>
<keyword evidence="7 8" id="KW-0472">Membrane</keyword>
<gene>
    <name evidence="9" type="ORF">Trichorick_01059</name>
</gene>
<evidence type="ECO:0000256" key="1">
    <source>
        <dbReference type="ARBA" id="ARBA00004651"/>
    </source>
</evidence>
<feature type="transmembrane region" description="Helical" evidence="8">
    <location>
        <begin position="299"/>
        <end position="332"/>
    </location>
</feature>
<sequence>MKIIFWLLLISGLTIFSILIANTILPFFIAFTLAYILEPLIDTLYTKYKFPRSIIVYTILITFLSSVIILLTLVLPLLYHQIALLIGKIPVYKTYLQSELIPQLTNKLHTIDPTIADKIQSSSQTFINNTMSMLGKIVNNIWEYTIATINVLVLLFLVPIILLYLLRDWPKITKHLEELLPLAKKEQINILLSNINQLLSAYVRGQLNICFLLAAFYCIGLSIIGIDFGLLLGIISGVLIIVPIIGTVISITIAIAIGYFTFGCTIKIVYIIALYIVGHIMESYIMTPKIIGSKLGLHPLWIIFSVFASGNLFGFIGIFFAIPIAGIIKVLLCYAIDIYKSSAIYKS</sequence>
<name>A0ABZ0USZ5_9RICK</name>
<keyword evidence="3" id="KW-0813">Transport</keyword>
<evidence type="ECO:0000256" key="8">
    <source>
        <dbReference type="SAM" id="Phobius"/>
    </source>
</evidence>
<comment type="subcellular location">
    <subcellularLocation>
        <location evidence="1">Cell membrane</location>
        <topology evidence="1">Multi-pass membrane protein</topology>
    </subcellularLocation>
</comment>
<dbReference type="PANTHER" id="PTHR21716:SF53">
    <property type="entry name" value="PERMEASE PERM-RELATED"/>
    <property type="match status" value="1"/>
</dbReference>
<organism evidence="9 10">
    <name type="scientific">Candidatus Trichorickettsia mobilis</name>
    <dbReference type="NCBI Taxonomy" id="1346319"/>
    <lineage>
        <taxon>Bacteria</taxon>
        <taxon>Pseudomonadati</taxon>
        <taxon>Pseudomonadota</taxon>
        <taxon>Alphaproteobacteria</taxon>
        <taxon>Rickettsiales</taxon>
        <taxon>Rickettsiaceae</taxon>
        <taxon>Rickettsieae</taxon>
        <taxon>Candidatus Trichorickettsia</taxon>
    </lineage>
</organism>
<evidence type="ECO:0000256" key="7">
    <source>
        <dbReference type="ARBA" id="ARBA00023136"/>
    </source>
</evidence>
<accession>A0ABZ0USZ5</accession>
<feature type="transmembrane region" description="Helical" evidence="8">
    <location>
        <begin position="54"/>
        <end position="79"/>
    </location>
</feature>
<dbReference type="EMBL" id="CP112932">
    <property type="protein sequence ID" value="WPY01155.1"/>
    <property type="molecule type" value="Genomic_DNA"/>
</dbReference>
<feature type="transmembrane region" description="Helical" evidence="8">
    <location>
        <begin position="232"/>
        <end position="261"/>
    </location>
</feature>
<feature type="transmembrane region" description="Helical" evidence="8">
    <location>
        <begin position="268"/>
        <end position="287"/>
    </location>
</feature>
<dbReference type="RefSeq" id="WP_323737953.1">
    <property type="nucleotide sequence ID" value="NZ_CP112932.1"/>
</dbReference>
<evidence type="ECO:0000256" key="5">
    <source>
        <dbReference type="ARBA" id="ARBA00022692"/>
    </source>
</evidence>
<dbReference type="Pfam" id="PF01594">
    <property type="entry name" value="AI-2E_transport"/>
    <property type="match status" value="1"/>
</dbReference>
<proteinExistence type="inferred from homology"/>
<evidence type="ECO:0000256" key="3">
    <source>
        <dbReference type="ARBA" id="ARBA00022448"/>
    </source>
</evidence>
<evidence type="ECO:0000256" key="2">
    <source>
        <dbReference type="ARBA" id="ARBA00009773"/>
    </source>
</evidence>
<keyword evidence="6 8" id="KW-1133">Transmembrane helix</keyword>
<keyword evidence="10" id="KW-1185">Reference proteome</keyword>